<dbReference type="OrthoDB" id="8005693at2"/>
<name>A0A0J6TDD0_9HYPH</name>
<dbReference type="PATRIC" id="fig|1187852.3.peg.5000"/>
<dbReference type="EMBL" id="LABZ01000042">
    <property type="protein sequence ID" value="KMO43628.1"/>
    <property type="molecule type" value="Genomic_DNA"/>
</dbReference>
<keyword evidence="2" id="KW-1185">Reference proteome</keyword>
<organism evidence="1 2">
    <name type="scientific">Methylobacterium tarhaniae</name>
    <dbReference type="NCBI Taxonomy" id="1187852"/>
    <lineage>
        <taxon>Bacteria</taxon>
        <taxon>Pseudomonadati</taxon>
        <taxon>Pseudomonadota</taxon>
        <taxon>Alphaproteobacteria</taxon>
        <taxon>Hyphomicrobiales</taxon>
        <taxon>Methylobacteriaceae</taxon>
        <taxon>Methylobacterium</taxon>
    </lineage>
</organism>
<keyword evidence="1" id="KW-0282">Flagellum</keyword>
<protein>
    <submittedName>
        <fullName evidence="1">Flagellar assembly protein fliX</fullName>
    </submittedName>
</protein>
<reference evidence="1 2" key="1">
    <citation type="submission" date="2015-03" db="EMBL/GenBank/DDBJ databases">
        <title>Genome sequencing of Methylobacterium tarhaniae DSM 25844.</title>
        <authorList>
            <person name="Chaudhry V."/>
            <person name="Patil P.B."/>
        </authorList>
    </citation>
    <scope>NUCLEOTIDE SEQUENCE [LARGE SCALE GENOMIC DNA]</scope>
    <source>
        <strain evidence="1 2">DSM 25844</strain>
    </source>
</reference>
<sequence length="139" mass="14333">MRVDTRLAAAPLSGAGARSLPAGGVFTLGMEGARGPTSAGSAMPLANLSAILTLQSQDEVSADRRRRATKRGHDLLDALDRLKAALLGGRVAASELKAIAGRLAERDGSTGDPRLDDLLGHIELRAQVELAKLGMAGGR</sequence>
<evidence type="ECO:0000313" key="1">
    <source>
        <dbReference type="EMBL" id="KMO43628.1"/>
    </source>
</evidence>
<accession>A0A0J6TDD0</accession>
<dbReference type="GO" id="GO:0044781">
    <property type="term" value="P:bacterial-type flagellum organization"/>
    <property type="evidence" value="ECO:0007669"/>
    <property type="project" value="InterPro"/>
</dbReference>
<keyword evidence="1" id="KW-0966">Cell projection</keyword>
<comment type="caution">
    <text evidence="1">The sequence shown here is derived from an EMBL/GenBank/DDBJ whole genome shotgun (WGS) entry which is preliminary data.</text>
</comment>
<evidence type="ECO:0000313" key="2">
    <source>
        <dbReference type="Proteomes" id="UP000036449"/>
    </source>
</evidence>
<dbReference type="Proteomes" id="UP000036449">
    <property type="component" value="Unassembled WGS sequence"/>
</dbReference>
<dbReference type="Pfam" id="PF10768">
    <property type="entry name" value="FliX"/>
    <property type="match status" value="1"/>
</dbReference>
<dbReference type="InterPro" id="IPR019704">
    <property type="entry name" value="Flagellar_assmbl_FliX_class2"/>
</dbReference>
<keyword evidence="1" id="KW-0969">Cilium</keyword>
<dbReference type="RefSeq" id="WP_048450261.1">
    <property type="nucleotide sequence ID" value="NZ_LABZ01000042.1"/>
</dbReference>
<proteinExistence type="predicted"/>
<gene>
    <name evidence="1" type="ORF">VQ03_07545</name>
</gene>
<dbReference type="AlphaFoldDB" id="A0A0J6TDD0"/>